<keyword evidence="5" id="KW-0413">Isomerase</keyword>
<dbReference type="Proteomes" id="UP000554837">
    <property type="component" value="Unassembled WGS sequence"/>
</dbReference>
<reference evidence="8 9" key="1">
    <citation type="submission" date="2020-08" db="EMBL/GenBank/DDBJ databases">
        <title>Genomic Encyclopedia of Type Strains, Phase IV (KMG-IV): sequencing the most valuable type-strain genomes for metagenomic binning, comparative biology and taxonomic classification.</title>
        <authorList>
            <person name="Goeker M."/>
        </authorList>
    </citation>
    <scope>NUCLEOTIDE SEQUENCE [LARGE SCALE GENOMIC DNA]</scope>
    <source>
        <strain evidence="8 9">DSM 23958</strain>
    </source>
</reference>
<dbReference type="PROSITE" id="PS50198">
    <property type="entry name" value="PPIC_PPIASE_2"/>
    <property type="match status" value="1"/>
</dbReference>
<dbReference type="SUPFAM" id="SSF54534">
    <property type="entry name" value="FKBP-like"/>
    <property type="match status" value="1"/>
</dbReference>
<dbReference type="InterPro" id="IPR046357">
    <property type="entry name" value="PPIase_dom_sf"/>
</dbReference>
<evidence type="ECO:0000259" key="7">
    <source>
        <dbReference type="PROSITE" id="PS50198"/>
    </source>
</evidence>
<dbReference type="Pfam" id="PF13616">
    <property type="entry name" value="Rotamase_3"/>
    <property type="match status" value="1"/>
</dbReference>
<dbReference type="PANTHER" id="PTHR47245:SF2">
    <property type="entry name" value="PEPTIDYL-PROLYL CIS-TRANS ISOMERASE HP_0175-RELATED"/>
    <property type="match status" value="1"/>
</dbReference>
<evidence type="ECO:0000256" key="2">
    <source>
        <dbReference type="ARBA" id="ARBA00007656"/>
    </source>
</evidence>
<evidence type="ECO:0000256" key="1">
    <source>
        <dbReference type="ARBA" id="ARBA00000971"/>
    </source>
</evidence>
<dbReference type="EC" id="5.2.1.8" evidence="3"/>
<protein>
    <recommendedName>
        <fullName evidence="3">peptidylprolyl isomerase</fullName>
        <ecNumber evidence="3">5.2.1.8</ecNumber>
    </recommendedName>
</protein>
<feature type="signal peptide" evidence="6">
    <location>
        <begin position="1"/>
        <end position="22"/>
    </location>
</feature>
<proteinExistence type="inferred from homology"/>
<comment type="caution">
    <text evidence="8">The sequence shown here is derived from an EMBL/GenBank/DDBJ whole genome shotgun (WGS) entry which is preliminary data.</text>
</comment>
<feature type="domain" description="PpiC" evidence="7">
    <location>
        <begin position="138"/>
        <end position="248"/>
    </location>
</feature>
<dbReference type="RefSeq" id="WP_138854817.1">
    <property type="nucleotide sequence ID" value="NZ_CP040709.1"/>
</dbReference>
<sequence length="287" mass="31340">MPMLRLVACTWLILGATTPCLAQEVAPAADTVVLKAGSQSLSKADYERLVPGFDRHAGAPLTSGDIRSQQAGKEVGRLLALADEAKRRGLDQEAELAALIKVRTYTLMANALLARLVAEMKRDEAGTRAYFEQHKHEYTELEVRHILIRHRASDTANGKSKAHPRSEAAAKALGNKYLAELHKGADFGQLARKVSDDTLTRAQGGNLPAFSRGAMSSEFEAAAFALAPGEIGPLVRTAHGYHLIQLQAKRPFAFERVRSTLEFARAREAIERIANAEVELNTAYFKP</sequence>
<evidence type="ECO:0000313" key="9">
    <source>
        <dbReference type="Proteomes" id="UP000554837"/>
    </source>
</evidence>
<evidence type="ECO:0000256" key="4">
    <source>
        <dbReference type="ARBA" id="ARBA00023110"/>
    </source>
</evidence>
<dbReference type="Gene3D" id="3.10.50.40">
    <property type="match status" value="1"/>
</dbReference>
<comment type="catalytic activity">
    <reaction evidence="1">
        <text>[protein]-peptidylproline (omega=180) = [protein]-peptidylproline (omega=0)</text>
        <dbReference type="Rhea" id="RHEA:16237"/>
        <dbReference type="Rhea" id="RHEA-COMP:10747"/>
        <dbReference type="Rhea" id="RHEA-COMP:10748"/>
        <dbReference type="ChEBI" id="CHEBI:83833"/>
        <dbReference type="ChEBI" id="CHEBI:83834"/>
        <dbReference type="EC" id="5.2.1.8"/>
    </reaction>
</comment>
<gene>
    <name evidence="8" type="ORF">HNQ51_002491</name>
</gene>
<dbReference type="OrthoDB" id="9769613at2"/>
<evidence type="ECO:0000256" key="3">
    <source>
        <dbReference type="ARBA" id="ARBA00013194"/>
    </source>
</evidence>
<dbReference type="GO" id="GO:0003755">
    <property type="term" value="F:peptidyl-prolyl cis-trans isomerase activity"/>
    <property type="evidence" value="ECO:0007669"/>
    <property type="project" value="UniProtKB-KW"/>
</dbReference>
<dbReference type="EMBL" id="JACHHO010000003">
    <property type="protein sequence ID" value="MBB5205172.1"/>
    <property type="molecule type" value="Genomic_DNA"/>
</dbReference>
<keyword evidence="4 5" id="KW-0697">Rotamase</keyword>
<evidence type="ECO:0000313" key="8">
    <source>
        <dbReference type="EMBL" id="MBB5205172.1"/>
    </source>
</evidence>
<organism evidence="8 9">
    <name type="scientific">Inhella inkyongensis</name>
    <dbReference type="NCBI Taxonomy" id="392593"/>
    <lineage>
        <taxon>Bacteria</taxon>
        <taxon>Pseudomonadati</taxon>
        <taxon>Pseudomonadota</taxon>
        <taxon>Betaproteobacteria</taxon>
        <taxon>Burkholderiales</taxon>
        <taxon>Sphaerotilaceae</taxon>
        <taxon>Inhella</taxon>
    </lineage>
</organism>
<feature type="chain" id="PRO_5033028743" description="peptidylprolyl isomerase" evidence="6">
    <location>
        <begin position="23"/>
        <end position="287"/>
    </location>
</feature>
<evidence type="ECO:0000256" key="5">
    <source>
        <dbReference type="PROSITE-ProRule" id="PRU00278"/>
    </source>
</evidence>
<accession>A0A840S6F2</accession>
<evidence type="ECO:0000256" key="6">
    <source>
        <dbReference type="SAM" id="SignalP"/>
    </source>
</evidence>
<dbReference type="AlphaFoldDB" id="A0A840S6F2"/>
<keyword evidence="9" id="KW-1185">Reference proteome</keyword>
<name>A0A840S6F2_9BURK</name>
<dbReference type="InterPro" id="IPR050245">
    <property type="entry name" value="PrsA_foldase"/>
</dbReference>
<dbReference type="InterPro" id="IPR000297">
    <property type="entry name" value="PPIase_PpiC"/>
</dbReference>
<dbReference type="PANTHER" id="PTHR47245">
    <property type="entry name" value="PEPTIDYLPROLYL ISOMERASE"/>
    <property type="match status" value="1"/>
</dbReference>
<keyword evidence="6" id="KW-0732">Signal</keyword>
<comment type="similarity">
    <text evidence="2">Belongs to the PpiC/parvulin rotamase family.</text>
</comment>